<keyword evidence="5" id="KW-1185">Reference proteome</keyword>
<dbReference type="InterPro" id="IPR014731">
    <property type="entry name" value="ETF_asu_C"/>
</dbReference>
<proteinExistence type="inferred from homology"/>
<protein>
    <submittedName>
        <fullName evidence="4">Electron transfer flavoprotein subunit alpha/FixB family protein</fullName>
    </submittedName>
</protein>
<comment type="similarity">
    <text evidence="1">Belongs to the ETF alpha-subunit/FixB family.</text>
</comment>
<dbReference type="InterPro" id="IPR001308">
    <property type="entry name" value="ETF_a/FixB"/>
</dbReference>
<organism evidence="4 5">
    <name type="scientific">Candidatus Comchoanobacter bicostacola</name>
    <dbReference type="NCBI Taxonomy" id="2919598"/>
    <lineage>
        <taxon>Bacteria</taxon>
        <taxon>Pseudomonadati</taxon>
        <taxon>Pseudomonadota</taxon>
        <taxon>Gammaproteobacteria</taxon>
        <taxon>Candidatus Comchoanobacterales</taxon>
        <taxon>Candidatus Comchoanobacteraceae</taxon>
        <taxon>Candidatus Comchoanobacter</taxon>
    </lineage>
</organism>
<dbReference type="PANTHER" id="PTHR43153:SF1">
    <property type="entry name" value="ELECTRON TRANSFER FLAVOPROTEIN SUBUNIT ALPHA, MITOCHONDRIAL"/>
    <property type="match status" value="1"/>
</dbReference>
<dbReference type="PANTHER" id="PTHR43153">
    <property type="entry name" value="ELECTRON TRANSFER FLAVOPROTEIN ALPHA"/>
    <property type="match status" value="1"/>
</dbReference>
<dbReference type="InterPro" id="IPR014729">
    <property type="entry name" value="Rossmann-like_a/b/a_fold"/>
</dbReference>
<gene>
    <name evidence="4" type="ORF">MMH89_04390</name>
</gene>
<dbReference type="InterPro" id="IPR014730">
    <property type="entry name" value="ETF_a/b_N"/>
</dbReference>
<evidence type="ECO:0000313" key="5">
    <source>
        <dbReference type="Proteomes" id="UP001055955"/>
    </source>
</evidence>
<keyword evidence="2" id="KW-0249">Electron transport</keyword>
<dbReference type="Proteomes" id="UP001055955">
    <property type="component" value="Chromosome"/>
</dbReference>
<evidence type="ECO:0000259" key="3">
    <source>
        <dbReference type="SMART" id="SM00893"/>
    </source>
</evidence>
<keyword evidence="2" id="KW-0813">Transport</keyword>
<dbReference type="Pfam" id="PF01012">
    <property type="entry name" value="ETF"/>
    <property type="match status" value="1"/>
</dbReference>
<dbReference type="SUPFAM" id="SSF52402">
    <property type="entry name" value="Adenine nucleotide alpha hydrolases-like"/>
    <property type="match status" value="1"/>
</dbReference>
<evidence type="ECO:0000313" key="4">
    <source>
        <dbReference type="EMBL" id="UTC24457.1"/>
    </source>
</evidence>
<dbReference type="Gene3D" id="3.40.50.620">
    <property type="entry name" value="HUPs"/>
    <property type="match status" value="1"/>
</dbReference>
<dbReference type="PIRSF" id="PIRSF000089">
    <property type="entry name" value="Electra_flavoP_a"/>
    <property type="match status" value="1"/>
</dbReference>
<dbReference type="Pfam" id="PF00766">
    <property type="entry name" value="ETF_alpha"/>
    <property type="match status" value="1"/>
</dbReference>
<dbReference type="InterPro" id="IPR029035">
    <property type="entry name" value="DHS-like_NAD/FAD-binding_dom"/>
</dbReference>
<sequence>MNTLIVHTSQQPLSLLPALIKAAEQLSDQIDLLYIGPQPDIKHILGVDTLYHYHHEELAYASNKTIANLIQKHSAYTHILAHADTHGKDFLPYYCGQQRLPMLSDICQINSQNQFTRPIYAGEALETITHHGEQLIMTLRGIYFEPSDRKTQPKIQSIGTYESNPPTQIKAPLLQDTSDPSLADIVISGGRGLGSKENFQQIIELAKHNNAGVGASRAAVDAGYISNDHQVGQTGRIIAPKIYLCFGISGAIQHLSGMRDSKIIIAIDKNPQAPIFKVADYGFSGDLFTALEAIKNYKIS</sequence>
<dbReference type="Gene3D" id="3.40.50.1220">
    <property type="entry name" value="TPP-binding domain"/>
    <property type="match status" value="1"/>
</dbReference>
<dbReference type="SMART" id="SM00893">
    <property type="entry name" value="ETF"/>
    <property type="match status" value="1"/>
</dbReference>
<reference evidence="4 5" key="1">
    <citation type="journal article" date="2022" name="Nat. Microbiol.">
        <title>The microbiome of a bacterivorous marine choanoflagellate contains a resource-demanding obligate bacterial associate.</title>
        <authorList>
            <person name="Needham D.M."/>
            <person name="Poirier C."/>
            <person name="Bachy C."/>
            <person name="George E.E."/>
            <person name="Wilken S."/>
            <person name="Yung C.C.M."/>
            <person name="Limardo A.J."/>
            <person name="Morando M."/>
            <person name="Sudek L."/>
            <person name="Malmstrom R.R."/>
            <person name="Keeling P.J."/>
            <person name="Santoro A.E."/>
            <person name="Worden A.Z."/>
        </authorList>
    </citation>
    <scope>NUCLEOTIDE SEQUENCE [LARGE SCALE GENOMIC DNA]</scope>
    <source>
        <strain evidence="4 5">Comchoano-1</strain>
    </source>
</reference>
<dbReference type="EMBL" id="CP092900">
    <property type="protein sequence ID" value="UTC24457.1"/>
    <property type="molecule type" value="Genomic_DNA"/>
</dbReference>
<evidence type="ECO:0000256" key="2">
    <source>
        <dbReference type="ARBA" id="ARBA00022982"/>
    </source>
</evidence>
<dbReference type="SUPFAM" id="SSF52467">
    <property type="entry name" value="DHS-like NAD/FAD-binding domain"/>
    <property type="match status" value="1"/>
</dbReference>
<evidence type="ECO:0000256" key="1">
    <source>
        <dbReference type="ARBA" id="ARBA00005817"/>
    </source>
</evidence>
<dbReference type="RefSeq" id="WP_258568240.1">
    <property type="nucleotide sequence ID" value="NZ_CP092900.1"/>
</dbReference>
<name>A0ABY5DKX4_9GAMM</name>
<feature type="domain" description="Electron transfer flavoprotein alpha/beta-subunit N-terminal" evidence="3">
    <location>
        <begin position="3"/>
        <end position="178"/>
    </location>
</feature>
<accession>A0ABY5DKX4</accession>